<feature type="compositionally biased region" description="Gly residues" evidence="1">
    <location>
        <begin position="39"/>
        <end position="59"/>
    </location>
</feature>
<proteinExistence type="predicted"/>
<feature type="region of interest" description="Disordered" evidence="1">
    <location>
        <begin position="266"/>
        <end position="342"/>
    </location>
</feature>
<name>Q6L4I9_ORYSJ</name>
<feature type="region of interest" description="Disordered" evidence="1">
    <location>
        <begin position="121"/>
        <end position="146"/>
    </location>
</feature>
<reference evidence="3" key="2">
    <citation type="journal article" date="2008" name="Nucleic Acids Res.">
        <title>The rice annotation project database (RAP-DB): 2008 update.</title>
        <authorList>
            <consortium name="The rice annotation project (RAP)"/>
        </authorList>
    </citation>
    <scope>GENOME REANNOTATION</scope>
    <source>
        <strain evidence="3">cv. Nipponbare</strain>
    </source>
</reference>
<dbReference type="AlphaFoldDB" id="Q6L4I9"/>
<evidence type="ECO:0000313" key="2">
    <source>
        <dbReference type="EMBL" id="AAT44228.1"/>
    </source>
</evidence>
<accession>Q6L4I9</accession>
<reference evidence="3" key="1">
    <citation type="journal article" date="2005" name="Nature">
        <title>The map-based sequence of the rice genome.</title>
        <authorList>
            <consortium name="International rice genome sequencing project (IRGSP)"/>
            <person name="Matsumoto T."/>
            <person name="Wu J."/>
            <person name="Kanamori H."/>
            <person name="Katayose Y."/>
            <person name="Fujisawa M."/>
            <person name="Namiki N."/>
            <person name="Mizuno H."/>
            <person name="Yamamoto K."/>
            <person name="Antonio B.A."/>
            <person name="Baba T."/>
            <person name="Sakata K."/>
            <person name="Nagamura Y."/>
            <person name="Aoki H."/>
            <person name="Arikawa K."/>
            <person name="Arita K."/>
            <person name="Bito T."/>
            <person name="Chiden Y."/>
            <person name="Fujitsuka N."/>
            <person name="Fukunaka R."/>
            <person name="Hamada M."/>
            <person name="Harada C."/>
            <person name="Hayashi A."/>
            <person name="Hijishita S."/>
            <person name="Honda M."/>
            <person name="Hosokawa S."/>
            <person name="Ichikawa Y."/>
            <person name="Idonuma A."/>
            <person name="Iijima M."/>
            <person name="Ikeda M."/>
            <person name="Ikeno M."/>
            <person name="Ito K."/>
            <person name="Ito S."/>
            <person name="Ito T."/>
            <person name="Ito Y."/>
            <person name="Ito Y."/>
            <person name="Iwabuchi A."/>
            <person name="Kamiya K."/>
            <person name="Karasawa W."/>
            <person name="Kurita K."/>
            <person name="Katagiri S."/>
            <person name="Kikuta A."/>
            <person name="Kobayashi H."/>
            <person name="Kobayashi N."/>
            <person name="Machita K."/>
            <person name="Maehara T."/>
            <person name="Masukawa M."/>
            <person name="Mizubayashi T."/>
            <person name="Mukai Y."/>
            <person name="Nagasaki H."/>
            <person name="Nagata Y."/>
            <person name="Naito S."/>
            <person name="Nakashima M."/>
            <person name="Nakama Y."/>
            <person name="Nakamichi Y."/>
            <person name="Nakamura M."/>
            <person name="Meguro A."/>
            <person name="Negishi M."/>
            <person name="Ohta I."/>
            <person name="Ohta T."/>
            <person name="Okamoto M."/>
            <person name="Ono N."/>
            <person name="Saji S."/>
            <person name="Sakaguchi M."/>
            <person name="Sakai K."/>
            <person name="Shibata M."/>
            <person name="Shimokawa T."/>
            <person name="Song J."/>
            <person name="Takazaki Y."/>
            <person name="Terasawa K."/>
            <person name="Tsugane M."/>
            <person name="Tsuji K."/>
            <person name="Ueda S."/>
            <person name="Waki K."/>
            <person name="Yamagata H."/>
            <person name="Yamamoto M."/>
            <person name="Yamamoto S."/>
            <person name="Yamane H."/>
            <person name="Yoshiki S."/>
            <person name="Yoshihara R."/>
            <person name="Yukawa K."/>
            <person name="Zhong H."/>
            <person name="Yano M."/>
            <person name="Yuan Q."/>
            <person name="Ouyang S."/>
            <person name="Liu J."/>
            <person name="Jones K.M."/>
            <person name="Gansberger K."/>
            <person name="Moffat K."/>
            <person name="Hill J."/>
            <person name="Bera J."/>
            <person name="Fadrosh D."/>
            <person name="Jin S."/>
            <person name="Johri S."/>
            <person name="Kim M."/>
            <person name="Overton L."/>
            <person name="Reardon M."/>
            <person name="Tsitrin T."/>
            <person name="Vuong H."/>
            <person name="Weaver B."/>
            <person name="Ciecko A."/>
            <person name="Tallon L."/>
            <person name="Jackson J."/>
            <person name="Pai G."/>
            <person name="Aken S.V."/>
            <person name="Utterback T."/>
            <person name="Reidmuller S."/>
            <person name="Feldblyum T."/>
            <person name="Hsiao J."/>
            <person name="Zismann V."/>
            <person name="Iobst S."/>
            <person name="de Vazeille A.R."/>
            <person name="Buell C.R."/>
            <person name="Ying K."/>
            <person name="Li Y."/>
            <person name="Lu T."/>
            <person name="Huang Y."/>
            <person name="Zhao Q."/>
            <person name="Feng Q."/>
            <person name="Zhang L."/>
            <person name="Zhu J."/>
            <person name="Weng Q."/>
            <person name="Mu J."/>
            <person name="Lu Y."/>
            <person name="Fan D."/>
            <person name="Liu Y."/>
            <person name="Guan J."/>
            <person name="Zhang Y."/>
            <person name="Yu S."/>
            <person name="Liu X."/>
            <person name="Zhang Y."/>
            <person name="Hong G."/>
            <person name="Han B."/>
            <person name="Choisne N."/>
            <person name="Demange N."/>
            <person name="Orjeda G."/>
            <person name="Samain S."/>
            <person name="Cattolico L."/>
            <person name="Pelletier E."/>
            <person name="Couloux A."/>
            <person name="Segurens B."/>
            <person name="Wincker P."/>
            <person name="D'Hont A."/>
            <person name="Scarpelli C."/>
            <person name="Weissenbach J."/>
            <person name="Salanoubat M."/>
            <person name="Quetier F."/>
            <person name="Yu Y."/>
            <person name="Kim H.R."/>
            <person name="Rambo T."/>
            <person name="Currie J."/>
            <person name="Collura K."/>
            <person name="Luo M."/>
            <person name="Yang T."/>
            <person name="Ammiraju J.S.S."/>
            <person name="Engler F."/>
            <person name="Soderlund C."/>
            <person name="Wing R.A."/>
            <person name="Palmer L.E."/>
            <person name="de la Bastide M."/>
            <person name="Spiegel L."/>
            <person name="Nascimento L."/>
            <person name="Zutavern T."/>
            <person name="O'Shaughnessy A."/>
            <person name="Dike S."/>
            <person name="Dedhia N."/>
            <person name="Preston R."/>
            <person name="Balija V."/>
            <person name="McCombie W.R."/>
            <person name="Chow T."/>
            <person name="Chen H."/>
            <person name="Chung M."/>
            <person name="Chen C."/>
            <person name="Shaw J."/>
            <person name="Wu H."/>
            <person name="Hsiao K."/>
            <person name="Chao Y."/>
            <person name="Chu M."/>
            <person name="Cheng C."/>
            <person name="Hour A."/>
            <person name="Lee P."/>
            <person name="Lin S."/>
            <person name="Lin Y."/>
            <person name="Liou J."/>
            <person name="Liu S."/>
            <person name="Hsing Y."/>
            <person name="Raghuvanshi S."/>
            <person name="Mohanty A."/>
            <person name="Bharti A.K."/>
            <person name="Gaur A."/>
            <person name="Gupta V."/>
            <person name="Kumar D."/>
            <person name="Ravi V."/>
            <person name="Vij S."/>
            <person name="Kapur A."/>
            <person name="Khurana P."/>
            <person name="Khurana P."/>
            <person name="Khurana J.P."/>
            <person name="Tyagi A.K."/>
            <person name="Gaikwad K."/>
            <person name="Singh A."/>
            <person name="Dalal V."/>
            <person name="Srivastava S."/>
            <person name="Dixit A."/>
            <person name="Pal A.K."/>
            <person name="Ghazi I.A."/>
            <person name="Yadav M."/>
            <person name="Pandit A."/>
            <person name="Bhargava A."/>
            <person name="Sureshbabu K."/>
            <person name="Batra K."/>
            <person name="Sharma T.R."/>
            <person name="Mohapatra T."/>
            <person name="Singh N.K."/>
            <person name="Messing J."/>
            <person name="Nelson A.B."/>
            <person name="Fuks G."/>
            <person name="Kavchok S."/>
            <person name="Keizer G."/>
            <person name="Linton E."/>
            <person name="Llaca V."/>
            <person name="Song R."/>
            <person name="Tanyolac B."/>
            <person name="Young S."/>
            <person name="Ho-Il K."/>
            <person name="Hahn J.H."/>
            <person name="Sangsakoo G."/>
            <person name="Vanavichit A."/>
            <person name="de Mattos Luiz.A.T."/>
            <person name="Zimmer P.D."/>
            <person name="Malone G."/>
            <person name="Dellagostin O."/>
            <person name="de Oliveira A.C."/>
            <person name="Bevan M."/>
            <person name="Bancroft I."/>
            <person name="Minx P."/>
            <person name="Cordum H."/>
            <person name="Wilson R."/>
            <person name="Cheng Z."/>
            <person name="Jin W."/>
            <person name="Jiang J."/>
            <person name="Leong S.A."/>
            <person name="Iwama H."/>
            <person name="Gojobori T."/>
            <person name="Itoh T."/>
            <person name="Niimura Y."/>
            <person name="Fujii Y."/>
            <person name="Habara T."/>
            <person name="Sakai H."/>
            <person name="Sato Y."/>
            <person name="Wilson G."/>
            <person name="Kumar K."/>
            <person name="McCouch S."/>
            <person name="Juretic N."/>
            <person name="Hoen D."/>
            <person name="Wright S."/>
            <person name="Bruskiewich R."/>
            <person name="Bureau T."/>
            <person name="Miyao A."/>
            <person name="Hirochika H."/>
            <person name="Nishikawa T."/>
            <person name="Kadowaki K."/>
            <person name="Sugiura M."/>
            <person name="Burr B."/>
            <person name="Sasaki T."/>
        </authorList>
    </citation>
    <scope>NUCLEOTIDE SEQUENCE [LARGE SCALE GENOMIC DNA]</scope>
    <source>
        <strain evidence="3">cv. Nipponbare</strain>
    </source>
</reference>
<feature type="compositionally biased region" description="Basic residues" evidence="1">
    <location>
        <begin position="60"/>
        <end position="71"/>
    </location>
</feature>
<evidence type="ECO:0000313" key="3">
    <source>
        <dbReference type="Proteomes" id="UP000000763"/>
    </source>
</evidence>
<evidence type="ECO:0000256" key="1">
    <source>
        <dbReference type="SAM" id="MobiDB-lite"/>
    </source>
</evidence>
<feature type="region of interest" description="Disordered" evidence="1">
    <location>
        <begin position="1"/>
        <end position="82"/>
    </location>
</feature>
<protein>
    <submittedName>
        <fullName evidence="2">Uncharacterized protein</fullName>
    </submittedName>
</protein>
<sequence length="342" mass="35369">MARRREQRRKQGGAAAAARRERATTARSRCGDGLRRDSGNGGGSGGGKAGSAALGGLGGRIRRPRGSRRRAAGTATAYGGGSGGAVLGKAGSAVLGALGSEQRARRVGGAVLGRAGSAALRRSTTLGDDDGRRRGQQARRCPATAGGRSGVDLAPVTWCPAIKSVSEQKYRCSTPPWSIQGIDFYREHVCQLFSRFTAMSTRVSVWINVSSGLDSGRQRGRRREGALVAWGGAQRTSPVEAAARMESGGWHRRTSMIVREELEVAGDGRRASGVEAPGGSGPGGERTMAPANIDDSRRGAGGGLHCEGGRQRTGHRALRSSGGGLEKLGAVKQHPGDGGRDP</sequence>
<feature type="compositionally biased region" description="Basic and acidic residues" evidence="1">
    <location>
        <begin position="18"/>
        <end position="38"/>
    </location>
</feature>
<dbReference type="Proteomes" id="UP000000763">
    <property type="component" value="Chromosome 5"/>
</dbReference>
<organism evidence="2 3">
    <name type="scientific">Oryza sativa subsp. japonica</name>
    <name type="common">Rice</name>
    <dbReference type="NCBI Taxonomy" id="39947"/>
    <lineage>
        <taxon>Eukaryota</taxon>
        <taxon>Viridiplantae</taxon>
        <taxon>Streptophyta</taxon>
        <taxon>Embryophyta</taxon>
        <taxon>Tracheophyta</taxon>
        <taxon>Spermatophyta</taxon>
        <taxon>Magnoliopsida</taxon>
        <taxon>Liliopsida</taxon>
        <taxon>Poales</taxon>
        <taxon>Poaceae</taxon>
        <taxon>BOP clade</taxon>
        <taxon>Oryzoideae</taxon>
        <taxon>Oryzeae</taxon>
        <taxon>Oryzinae</taxon>
        <taxon>Oryza</taxon>
        <taxon>Oryza sativa</taxon>
    </lineage>
</organism>
<gene>
    <name evidence="2" type="ORF">OSJNBa0074P11.3</name>
</gene>
<feature type="compositionally biased region" description="Basic residues" evidence="1">
    <location>
        <begin position="1"/>
        <end position="11"/>
    </location>
</feature>
<dbReference type="EMBL" id="AC135914">
    <property type="protein sequence ID" value="AAT44228.1"/>
    <property type="molecule type" value="Genomic_DNA"/>
</dbReference>